<feature type="compositionally biased region" description="Pro residues" evidence="1">
    <location>
        <begin position="284"/>
        <end position="311"/>
    </location>
</feature>
<dbReference type="PANTHER" id="PTHR12110">
    <property type="entry name" value="HYDROXYPYRUVATE ISOMERASE"/>
    <property type="match status" value="1"/>
</dbReference>
<comment type="caution">
    <text evidence="3">The sequence shown here is derived from an EMBL/GenBank/DDBJ whole genome shotgun (WGS) entry which is preliminary data.</text>
</comment>
<sequence>MRIAGAPISWGVCEVPGWGRVTDPATVLAEMAALGLRATELGPPGYLPTDPARLAALLAGHGMTLVGGFLAVPLHAGDRSAADDAVALLADAGAEVLVLAAATGLDGYDERPTLTGGQWRELVDTAAAIRDRAAARGVRTALHPHVGTHVERADEVERFLADSDLPLCLDTGHLLIGGADPVDLARRFPGRIGHVHLKDVRADLAAAVRAGDLGYAAAVRQGMYVPLGEGDVDVAALVALLRAADYRGWCVLEQDTALGDDVPADAPTRDTARSLAHLDRLVPGPAPEPPPAGPPPAEPPPAEPPPTEEAR</sequence>
<keyword evidence="4" id="KW-1185">Reference proteome</keyword>
<name>A0ABW1P8I6_9PSEU</name>
<accession>A0ABW1P8I6</accession>
<evidence type="ECO:0000256" key="1">
    <source>
        <dbReference type="SAM" id="MobiDB-lite"/>
    </source>
</evidence>
<protein>
    <submittedName>
        <fullName evidence="3">TIM barrel protein</fullName>
    </submittedName>
</protein>
<reference evidence="4" key="1">
    <citation type="journal article" date="2019" name="Int. J. Syst. Evol. Microbiol.">
        <title>The Global Catalogue of Microorganisms (GCM) 10K type strain sequencing project: providing services to taxonomists for standard genome sequencing and annotation.</title>
        <authorList>
            <consortium name="The Broad Institute Genomics Platform"/>
            <consortium name="The Broad Institute Genome Sequencing Center for Infectious Disease"/>
            <person name="Wu L."/>
            <person name="Ma J."/>
        </authorList>
    </citation>
    <scope>NUCLEOTIDE SEQUENCE [LARGE SCALE GENOMIC DNA]</scope>
    <source>
        <strain evidence="4">CGMCC 4.7246</strain>
    </source>
</reference>
<dbReference type="Proteomes" id="UP001596220">
    <property type="component" value="Unassembled WGS sequence"/>
</dbReference>
<dbReference type="Pfam" id="PF01261">
    <property type="entry name" value="AP_endonuc_2"/>
    <property type="match status" value="1"/>
</dbReference>
<dbReference type="InterPro" id="IPR050312">
    <property type="entry name" value="IolE/XylAMocC-like"/>
</dbReference>
<evidence type="ECO:0000313" key="4">
    <source>
        <dbReference type="Proteomes" id="UP001596220"/>
    </source>
</evidence>
<dbReference type="RefSeq" id="WP_380637554.1">
    <property type="nucleotide sequence ID" value="NZ_JBHSQO010000018.1"/>
</dbReference>
<dbReference type="EMBL" id="JBHSQO010000018">
    <property type="protein sequence ID" value="MFC6091352.1"/>
    <property type="molecule type" value="Genomic_DNA"/>
</dbReference>
<evidence type="ECO:0000313" key="3">
    <source>
        <dbReference type="EMBL" id="MFC6091352.1"/>
    </source>
</evidence>
<feature type="region of interest" description="Disordered" evidence="1">
    <location>
        <begin position="280"/>
        <end position="311"/>
    </location>
</feature>
<organism evidence="3 4">
    <name type="scientific">Saccharothrix lopnurensis</name>
    <dbReference type="NCBI Taxonomy" id="1670621"/>
    <lineage>
        <taxon>Bacteria</taxon>
        <taxon>Bacillati</taxon>
        <taxon>Actinomycetota</taxon>
        <taxon>Actinomycetes</taxon>
        <taxon>Pseudonocardiales</taxon>
        <taxon>Pseudonocardiaceae</taxon>
        <taxon>Saccharothrix</taxon>
    </lineage>
</organism>
<dbReference type="SUPFAM" id="SSF51658">
    <property type="entry name" value="Xylose isomerase-like"/>
    <property type="match status" value="1"/>
</dbReference>
<evidence type="ECO:0000259" key="2">
    <source>
        <dbReference type="Pfam" id="PF01261"/>
    </source>
</evidence>
<dbReference type="Gene3D" id="3.20.20.150">
    <property type="entry name" value="Divalent-metal-dependent TIM barrel enzymes"/>
    <property type="match status" value="1"/>
</dbReference>
<feature type="domain" description="Xylose isomerase-like TIM barrel" evidence="2">
    <location>
        <begin position="29"/>
        <end position="275"/>
    </location>
</feature>
<gene>
    <name evidence="3" type="ORF">ACFP3R_18910</name>
</gene>
<dbReference type="InterPro" id="IPR013022">
    <property type="entry name" value="Xyl_isomerase-like_TIM-brl"/>
</dbReference>
<proteinExistence type="predicted"/>
<dbReference type="InterPro" id="IPR036237">
    <property type="entry name" value="Xyl_isomerase-like_sf"/>
</dbReference>
<dbReference type="PANTHER" id="PTHR12110:SF41">
    <property type="entry name" value="INOSOSE DEHYDRATASE"/>
    <property type="match status" value="1"/>
</dbReference>